<feature type="domain" description="G-protein coupled receptors family 2 profile 2" evidence="9">
    <location>
        <begin position="1"/>
        <end position="197"/>
    </location>
</feature>
<evidence type="ECO:0000313" key="11">
    <source>
        <dbReference type="Proteomes" id="UP001497623"/>
    </source>
</evidence>
<dbReference type="PRINTS" id="PR00489">
    <property type="entry name" value="FRIZZLED"/>
</dbReference>
<evidence type="ECO:0000259" key="9">
    <source>
        <dbReference type="PROSITE" id="PS50261"/>
    </source>
</evidence>
<keyword evidence="6 8" id="KW-0472">Membrane</keyword>
<dbReference type="Gene3D" id="1.20.1070.10">
    <property type="entry name" value="Rhodopsin 7-helix transmembrane proteins"/>
    <property type="match status" value="1"/>
</dbReference>
<keyword evidence="3" id="KW-0217">Developmental protein</keyword>
<organism evidence="10 11">
    <name type="scientific">Meganyctiphanes norvegica</name>
    <name type="common">Northern krill</name>
    <name type="synonym">Thysanopoda norvegica</name>
    <dbReference type="NCBI Taxonomy" id="48144"/>
    <lineage>
        <taxon>Eukaryota</taxon>
        <taxon>Metazoa</taxon>
        <taxon>Ecdysozoa</taxon>
        <taxon>Arthropoda</taxon>
        <taxon>Crustacea</taxon>
        <taxon>Multicrustacea</taxon>
        <taxon>Malacostraca</taxon>
        <taxon>Eumalacostraca</taxon>
        <taxon>Eucarida</taxon>
        <taxon>Euphausiacea</taxon>
        <taxon>Euphausiidae</taxon>
        <taxon>Meganyctiphanes</taxon>
    </lineage>
</organism>
<dbReference type="GO" id="GO:0042813">
    <property type="term" value="F:Wnt receptor activity"/>
    <property type="evidence" value="ECO:0007669"/>
    <property type="project" value="TreeGrafter"/>
</dbReference>
<dbReference type="EMBL" id="CAXKWB010001249">
    <property type="protein sequence ID" value="CAL4063756.1"/>
    <property type="molecule type" value="Genomic_DNA"/>
</dbReference>
<evidence type="ECO:0000256" key="4">
    <source>
        <dbReference type="ARBA" id="ARBA00022692"/>
    </source>
</evidence>
<evidence type="ECO:0000256" key="3">
    <source>
        <dbReference type="ARBA" id="ARBA00022473"/>
    </source>
</evidence>
<comment type="caution">
    <text evidence="10">The sequence shown here is derived from an EMBL/GenBank/DDBJ whole genome shotgun (WGS) entry which is preliminary data.</text>
</comment>
<sequence length="214" mass="24518">IEHVVVRQIVSCPCCLARRIICLYITYSHYISLSGDVLSGVCFVGLWNVAALRLFVLVPLFTYLVLGTAFLLTGFVSLFRIRTIMKHDGTKTDKLERFMVRIGVFSVLYTVPATIVVACLFYEQAHHNQWMLGWQRDRCLATEEPWKTYNVNCPPGVDYSTPLSEPDFIFFLIKYLATLVVGITSGFWVCSGKTILVWKNLWNRCLGRRPESYV</sequence>
<dbReference type="PANTHER" id="PTHR11309">
    <property type="entry name" value="FRIZZLED"/>
    <property type="match status" value="1"/>
</dbReference>
<dbReference type="InterPro" id="IPR015526">
    <property type="entry name" value="Frizzled/SFRP"/>
</dbReference>
<evidence type="ECO:0000256" key="2">
    <source>
        <dbReference type="ARBA" id="ARBA00008077"/>
    </source>
</evidence>
<feature type="transmembrane region" description="Helical" evidence="8">
    <location>
        <begin position="102"/>
        <end position="123"/>
    </location>
</feature>
<comment type="subcellular location">
    <subcellularLocation>
        <location evidence="1">Membrane</location>
        <topology evidence="1">Multi-pass membrane protein</topology>
    </subcellularLocation>
</comment>
<feature type="non-terminal residue" evidence="10">
    <location>
        <position position="1"/>
    </location>
</feature>
<protein>
    <recommendedName>
        <fullName evidence="9">G-protein coupled receptors family 2 profile 2 domain-containing protein</fullName>
    </recommendedName>
</protein>
<dbReference type="GO" id="GO:0005886">
    <property type="term" value="C:plasma membrane"/>
    <property type="evidence" value="ECO:0007669"/>
    <property type="project" value="TreeGrafter"/>
</dbReference>
<feature type="non-terminal residue" evidence="10">
    <location>
        <position position="214"/>
    </location>
</feature>
<dbReference type="Proteomes" id="UP001497623">
    <property type="component" value="Unassembled WGS sequence"/>
</dbReference>
<evidence type="ECO:0000256" key="1">
    <source>
        <dbReference type="ARBA" id="ARBA00004141"/>
    </source>
</evidence>
<dbReference type="AlphaFoldDB" id="A0AAV2PTY6"/>
<dbReference type="InterPro" id="IPR000539">
    <property type="entry name" value="Frizzled/Smoothened_7TM"/>
</dbReference>
<evidence type="ECO:0000313" key="10">
    <source>
        <dbReference type="EMBL" id="CAL4063756.1"/>
    </source>
</evidence>
<evidence type="ECO:0000256" key="5">
    <source>
        <dbReference type="ARBA" id="ARBA00022989"/>
    </source>
</evidence>
<dbReference type="PROSITE" id="PS50261">
    <property type="entry name" value="G_PROTEIN_RECEP_F2_4"/>
    <property type="match status" value="1"/>
</dbReference>
<feature type="transmembrane region" description="Helical" evidence="8">
    <location>
        <begin position="61"/>
        <end position="81"/>
    </location>
</feature>
<keyword evidence="4 8" id="KW-0812">Transmembrane</keyword>
<name>A0AAV2PTY6_MEGNR</name>
<feature type="transmembrane region" description="Helical" evidence="8">
    <location>
        <begin position="168"/>
        <end position="190"/>
    </location>
</feature>
<dbReference type="GO" id="GO:0035567">
    <property type="term" value="P:non-canonical Wnt signaling pathway"/>
    <property type="evidence" value="ECO:0007669"/>
    <property type="project" value="TreeGrafter"/>
</dbReference>
<evidence type="ECO:0000256" key="8">
    <source>
        <dbReference type="SAM" id="Phobius"/>
    </source>
</evidence>
<reference evidence="10 11" key="1">
    <citation type="submission" date="2024-05" db="EMBL/GenBank/DDBJ databases">
        <authorList>
            <person name="Wallberg A."/>
        </authorList>
    </citation>
    <scope>NUCLEOTIDE SEQUENCE [LARGE SCALE GENOMIC DNA]</scope>
</reference>
<keyword evidence="7" id="KW-0675">Receptor</keyword>
<accession>A0AAV2PTY6</accession>
<evidence type="ECO:0000256" key="6">
    <source>
        <dbReference type="ARBA" id="ARBA00023136"/>
    </source>
</evidence>
<keyword evidence="5 8" id="KW-1133">Transmembrane helix</keyword>
<dbReference type="GO" id="GO:0060070">
    <property type="term" value="P:canonical Wnt signaling pathway"/>
    <property type="evidence" value="ECO:0007669"/>
    <property type="project" value="TreeGrafter"/>
</dbReference>
<dbReference type="SMART" id="SM01330">
    <property type="entry name" value="Frizzled"/>
    <property type="match status" value="1"/>
</dbReference>
<dbReference type="GO" id="GO:0017147">
    <property type="term" value="F:Wnt-protein binding"/>
    <property type="evidence" value="ECO:0007669"/>
    <property type="project" value="TreeGrafter"/>
</dbReference>
<gene>
    <name evidence="10" type="ORF">MNOR_LOCUS3611</name>
</gene>
<dbReference type="InterPro" id="IPR017981">
    <property type="entry name" value="GPCR_2-like_7TM"/>
</dbReference>
<comment type="similarity">
    <text evidence="2">Belongs to the G-protein coupled receptor Fz/Smo family.</text>
</comment>
<dbReference type="Pfam" id="PF01534">
    <property type="entry name" value="Frizzled"/>
    <property type="match status" value="1"/>
</dbReference>
<evidence type="ECO:0000256" key="7">
    <source>
        <dbReference type="ARBA" id="ARBA00023170"/>
    </source>
</evidence>
<dbReference type="PANTHER" id="PTHR11309:SF47">
    <property type="entry name" value="FRIZZLED"/>
    <property type="match status" value="1"/>
</dbReference>
<keyword evidence="11" id="KW-1185">Reference proteome</keyword>
<proteinExistence type="inferred from homology"/>